<protein>
    <submittedName>
        <fullName evidence="2">Uncharacterized protein</fullName>
    </submittedName>
</protein>
<feature type="region of interest" description="Disordered" evidence="1">
    <location>
        <begin position="67"/>
        <end position="92"/>
    </location>
</feature>
<sequence>MVQSPELRQIMSGAIAALAVGFVVDGLVQDGQAVQTKQGHTQCAREVVREANVLDLVLVAEIGSSVSTQNQRGDERHVQQKPDKGGVSGPAAGVHSALGAVTVEIKPQQAVRDQKQDNGASYLLGDAETEVALGRRGDNVVQELADRDNVKRAEPLDLVLDVDGRAILQLEQLLGVRVVRKAPGGQFQKQGHEAEADLCTHGNEDDGDPQAARDDNQRAVQYILVPVLGNVDCID</sequence>
<dbReference type="RefSeq" id="XP_043061996.1">
    <property type="nucleotide sequence ID" value="XM_043201328.1"/>
</dbReference>
<gene>
    <name evidence="2" type="ORF">KL928_000101</name>
    <name evidence="3" type="ORF">KL940_004521</name>
</gene>
<dbReference type="GeneID" id="66124152"/>
<reference evidence="2 5" key="1">
    <citation type="journal article" date="2021" name="G3 (Bethesda)">
        <title>Genomic diversity, chromosomal rearrangements, and interspecies hybridization in the ogataea polymorpha species complex.</title>
        <authorList>
            <person name="Hanson S.J."/>
            <person name="Cinneide E.O."/>
            <person name="Salzberg L.I."/>
            <person name="Wolfe K.H."/>
            <person name="McGowan J."/>
            <person name="Fitzpatrick D.A."/>
            <person name="Matlin K."/>
        </authorList>
    </citation>
    <scope>NUCLEOTIDE SEQUENCE</scope>
    <source>
        <strain evidence="3">51-138</strain>
        <strain evidence="2">61-244</strain>
    </source>
</reference>
<comment type="caution">
    <text evidence="2">The sequence shown here is derived from an EMBL/GenBank/DDBJ whole genome shotgun (WGS) entry which is preliminary data.</text>
</comment>
<evidence type="ECO:0000313" key="3">
    <source>
        <dbReference type="EMBL" id="KAG7846237.1"/>
    </source>
</evidence>
<dbReference type="EMBL" id="JAHLUX010000001">
    <property type="protein sequence ID" value="KAG7821626.1"/>
    <property type="molecule type" value="Genomic_DNA"/>
</dbReference>
<dbReference type="EMBL" id="JAHLVD010000014">
    <property type="protein sequence ID" value="KAG7846237.1"/>
    <property type="molecule type" value="Genomic_DNA"/>
</dbReference>
<evidence type="ECO:0000256" key="1">
    <source>
        <dbReference type="SAM" id="MobiDB-lite"/>
    </source>
</evidence>
<accession>A0AAN6DL20</accession>
<dbReference type="AlphaFoldDB" id="A0AAN6DL20"/>
<evidence type="ECO:0000313" key="5">
    <source>
        <dbReference type="Proteomes" id="UP001197328"/>
    </source>
</evidence>
<evidence type="ECO:0000313" key="2">
    <source>
        <dbReference type="EMBL" id="KAG7821626.1"/>
    </source>
</evidence>
<keyword evidence="5" id="KW-1185">Reference proteome</keyword>
<evidence type="ECO:0000313" key="4">
    <source>
        <dbReference type="Proteomes" id="UP001196530"/>
    </source>
</evidence>
<dbReference type="Proteomes" id="UP001197328">
    <property type="component" value="Unassembled WGS sequence"/>
</dbReference>
<proteinExistence type="predicted"/>
<feature type="compositionally biased region" description="Basic and acidic residues" evidence="1">
    <location>
        <begin position="72"/>
        <end position="84"/>
    </location>
</feature>
<dbReference type="Proteomes" id="UP001196530">
    <property type="component" value="Unassembled WGS sequence"/>
</dbReference>
<organism evidence="2 4">
    <name type="scientific">Pichia angusta</name>
    <name type="common">Yeast</name>
    <name type="synonym">Hansenula polymorpha</name>
    <dbReference type="NCBI Taxonomy" id="870730"/>
    <lineage>
        <taxon>Eukaryota</taxon>
        <taxon>Fungi</taxon>
        <taxon>Dikarya</taxon>
        <taxon>Ascomycota</taxon>
        <taxon>Saccharomycotina</taxon>
        <taxon>Pichiomycetes</taxon>
        <taxon>Pichiales</taxon>
        <taxon>Pichiaceae</taxon>
        <taxon>Ogataea</taxon>
    </lineage>
</organism>
<name>A0AAN6DL20_PICAN</name>